<feature type="non-terminal residue" evidence="1">
    <location>
        <position position="150"/>
    </location>
</feature>
<feature type="non-terminal residue" evidence="1">
    <location>
        <position position="1"/>
    </location>
</feature>
<protein>
    <submittedName>
        <fullName evidence="1">Uncharacterized protein</fullName>
    </submittedName>
</protein>
<dbReference type="Proteomes" id="UP000799291">
    <property type="component" value="Unassembled WGS sequence"/>
</dbReference>
<keyword evidence="2" id="KW-1185">Reference proteome</keyword>
<proteinExistence type="predicted"/>
<reference evidence="1" key="1">
    <citation type="journal article" date="2020" name="Stud. Mycol.">
        <title>101 Dothideomycetes genomes: a test case for predicting lifestyles and emergence of pathogens.</title>
        <authorList>
            <person name="Haridas S."/>
            <person name="Albert R."/>
            <person name="Binder M."/>
            <person name="Bloem J."/>
            <person name="Labutti K."/>
            <person name="Salamov A."/>
            <person name="Andreopoulos B."/>
            <person name="Baker S."/>
            <person name="Barry K."/>
            <person name="Bills G."/>
            <person name="Bluhm B."/>
            <person name="Cannon C."/>
            <person name="Castanera R."/>
            <person name="Culley D."/>
            <person name="Daum C."/>
            <person name="Ezra D."/>
            <person name="Gonzalez J."/>
            <person name="Henrissat B."/>
            <person name="Kuo A."/>
            <person name="Liang C."/>
            <person name="Lipzen A."/>
            <person name="Lutzoni F."/>
            <person name="Magnuson J."/>
            <person name="Mondo S."/>
            <person name="Nolan M."/>
            <person name="Ohm R."/>
            <person name="Pangilinan J."/>
            <person name="Park H.-J."/>
            <person name="Ramirez L."/>
            <person name="Alfaro M."/>
            <person name="Sun H."/>
            <person name="Tritt A."/>
            <person name="Yoshinaga Y."/>
            <person name="Zwiers L.-H."/>
            <person name="Turgeon B."/>
            <person name="Goodwin S."/>
            <person name="Spatafora J."/>
            <person name="Crous P."/>
            <person name="Grigoriev I."/>
        </authorList>
    </citation>
    <scope>NUCLEOTIDE SEQUENCE</scope>
    <source>
        <strain evidence="1">CBS 122367</strain>
    </source>
</reference>
<dbReference type="AlphaFoldDB" id="A0A6G1JNY1"/>
<dbReference type="EMBL" id="MU005569">
    <property type="protein sequence ID" value="KAF2692272.1"/>
    <property type="molecule type" value="Genomic_DNA"/>
</dbReference>
<sequence length="150" mass="17275">PTAPRVAFVSGPLDVDSTYFTIHYQPNIDTAVASGHSFIMGPVAGIDTITLHYLLAHNIAPSCITVYMAHFEYLDTPWRTHYLDLGVNVRDVVDASTTGERDAAMTRDSDYDILRYRTKEEAKRFYGERWWPRVSNTEMNERRRRGVMRM</sequence>
<name>A0A6G1JNY1_9PLEO</name>
<evidence type="ECO:0000313" key="2">
    <source>
        <dbReference type="Proteomes" id="UP000799291"/>
    </source>
</evidence>
<organism evidence="1 2">
    <name type="scientific">Lentithecium fluviatile CBS 122367</name>
    <dbReference type="NCBI Taxonomy" id="1168545"/>
    <lineage>
        <taxon>Eukaryota</taxon>
        <taxon>Fungi</taxon>
        <taxon>Dikarya</taxon>
        <taxon>Ascomycota</taxon>
        <taxon>Pezizomycotina</taxon>
        <taxon>Dothideomycetes</taxon>
        <taxon>Pleosporomycetidae</taxon>
        <taxon>Pleosporales</taxon>
        <taxon>Massarineae</taxon>
        <taxon>Lentitheciaceae</taxon>
        <taxon>Lentithecium</taxon>
    </lineage>
</organism>
<gene>
    <name evidence="1" type="ORF">K458DRAFT_266272</name>
</gene>
<evidence type="ECO:0000313" key="1">
    <source>
        <dbReference type="EMBL" id="KAF2692272.1"/>
    </source>
</evidence>
<accession>A0A6G1JNY1</accession>
<dbReference type="OrthoDB" id="5422905at2759"/>